<sequence>MTHNTTSYRTLNEIENLVRSFEKCTLPRKEWTHQAHLIVALWYLTRYPETEVVELIRDTPEGTLRERIKKYNAAQGIKTTQYSGYHETITLFWIQIVRNFLAAEGVNFPLVHLANYLLLGYGDKNLPFEYYSRQLLMSWEARKHWVEPDLKPFPN</sequence>
<dbReference type="Proteomes" id="UP001050975">
    <property type="component" value="Unassembled WGS sequence"/>
</dbReference>
<accession>A0AAV3X536</accession>
<evidence type="ECO:0008006" key="3">
    <source>
        <dbReference type="Google" id="ProtNLM"/>
    </source>
</evidence>
<gene>
    <name evidence="1" type="ORF">MiSe_04420</name>
</gene>
<proteinExistence type="predicted"/>
<name>A0AAV3X536_9CYAN</name>
<dbReference type="AlphaFoldDB" id="A0AAV3X536"/>
<evidence type="ECO:0000313" key="2">
    <source>
        <dbReference type="Proteomes" id="UP001050975"/>
    </source>
</evidence>
<dbReference type="EMBL" id="BLAY01000003">
    <property type="protein sequence ID" value="GET35700.1"/>
    <property type="molecule type" value="Genomic_DNA"/>
</dbReference>
<organism evidence="1 2">
    <name type="scientific">Microseira wollei NIES-4236</name>
    <dbReference type="NCBI Taxonomy" id="2530354"/>
    <lineage>
        <taxon>Bacteria</taxon>
        <taxon>Bacillati</taxon>
        <taxon>Cyanobacteriota</taxon>
        <taxon>Cyanophyceae</taxon>
        <taxon>Oscillatoriophycideae</taxon>
        <taxon>Aerosakkonematales</taxon>
        <taxon>Aerosakkonemataceae</taxon>
        <taxon>Microseira</taxon>
    </lineage>
</organism>
<protein>
    <recommendedName>
        <fullName evidence="3">Transposase</fullName>
    </recommendedName>
</protein>
<reference evidence="1" key="1">
    <citation type="submission" date="2019-10" db="EMBL/GenBank/DDBJ databases">
        <title>Draft genome sequece of Microseira wollei NIES-4236.</title>
        <authorList>
            <person name="Yamaguchi H."/>
            <person name="Suzuki S."/>
            <person name="Kawachi M."/>
        </authorList>
    </citation>
    <scope>NUCLEOTIDE SEQUENCE</scope>
    <source>
        <strain evidence="1">NIES-4236</strain>
    </source>
</reference>
<dbReference type="RefSeq" id="WP_226573925.1">
    <property type="nucleotide sequence ID" value="NZ_BLAY01000003.1"/>
</dbReference>
<evidence type="ECO:0000313" key="1">
    <source>
        <dbReference type="EMBL" id="GET35700.1"/>
    </source>
</evidence>
<comment type="caution">
    <text evidence="1">The sequence shown here is derived from an EMBL/GenBank/DDBJ whole genome shotgun (WGS) entry which is preliminary data.</text>
</comment>
<keyword evidence="2" id="KW-1185">Reference proteome</keyword>